<comment type="caution">
    <text evidence="2">The sequence shown here is derived from an EMBL/GenBank/DDBJ whole genome shotgun (WGS) entry which is preliminary data.</text>
</comment>
<dbReference type="GO" id="GO:0032259">
    <property type="term" value="P:methylation"/>
    <property type="evidence" value="ECO:0007669"/>
    <property type="project" value="UniProtKB-KW"/>
</dbReference>
<dbReference type="OrthoDB" id="2013972at2759"/>
<sequence>MNPIRTRNKYKATSYPLTQNSYEEQDRMVAQHYLLRTAFHEKDYMASGMASSLKQGCIVLDMGCSTGTWTMELATAYPNSHFIGLDQLALFPRDIKPKNCHFATCDLTCLPLPIPDASVDYIFQRDMNWALMASQWPLLIKEYLRILKPGGWIELMEMDIESQSSQRQERLFNDKLIYGLSMRQQDPYVARQLPSILAINGFRRVSSQFQSLPLGWGKAHQHQKETKSKSTTNNNHAHPLLSLTSSSVSVSSTSSSSSSSSTTCSEYARAAASQYKFMLQSLCPWLSTVMGCSTDKYMVAVDQLESEWSQAHTYIKWHSAVAQKPLH</sequence>
<evidence type="ECO:0000313" key="3">
    <source>
        <dbReference type="Proteomes" id="UP000193560"/>
    </source>
</evidence>
<gene>
    <name evidence="2" type="ORF">BCR42DRAFT_331846</name>
</gene>
<dbReference type="PANTHER" id="PTHR43591">
    <property type="entry name" value="METHYLTRANSFERASE"/>
    <property type="match status" value="1"/>
</dbReference>
<dbReference type="CDD" id="cd02440">
    <property type="entry name" value="AdoMet_MTases"/>
    <property type="match status" value="1"/>
</dbReference>
<evidence type="ECO:0000313" key="2">
    <source>
        <dbReference type="EMBL" id="ORZ12241.1"/>
    </source>
</evidence>
<organism evidence="2 3">
    <name type="scientific">Absidia repens</name>
    <dbReference type="NCBI Taxonomy" id="90262"/>
    <lineage>
        <taxon>Eukaryota</taxon>
        <taxon>Fungi</taxon>
        <taxon>Fungi incertae sedis</taxon>
        <taxon>Mucoromycota</taxon>
        <taxon>Mucoromycotina</taxon>
        <taxon>Mucoromycetes</taxon>
        <taxon>Mucorales</taxon>
        <taxon>Cunninghamellaceae</taxon>
        <taxon>Absidia</taxon>
    </lineage>
</organism>
<keyword evidence="2" id="KW-0489">Methyltransferase</keyword>
<keyword evidence="3" id="KW-1185">Reference proteome</keyword>
<dbReference type="STRING" id="90262.A0A1X2IAU1"/>
<accession>A0A1X2IAU1</accession>
<proteinExistence type="predicted"/>
<dbReference type="AlphaFoldDB" id="A0A1X2IAU1"/>
<protein>
    <submittedName>
        <fullName evidence="2">S-adenosyl-L-methionine-dependent methyltransferase</fullName>
    </submittedName>
</protein>
<reference evidence="2 3" key="1">
    <citation type="submission" date="2016-07" db="EMBL/GenBank/DDBJ databases">
        <title>Pervasive Adenine N6-methylation of Active Genes in Fungi.</title>
        <authorList>
            <consortium name="DOE Joint Genome Institute"/>
            <person name="Mondo S.J."/>
            <person name="Dannebaum R.O."/>
            <person name="Kuo R.C."/>
            <person name="Labutti K."/>
            <person name="Haridas S."/>
            <person name="Kuo A."/>
            <person name="Salamov A."/>
            <person name="Ahrendt S.R."/>
            <person name="Lipzen A."/>
            <person name="Sullivan W."/>
            <person name="Andreopoulos W.B."/>
            <person name="Clum A."/>
            <person name="Lindquist E."/>
            <person name="Daum C."/>
            <person name="Ramamoorthy G.K."/>
            <person name="Gryganskyi A."/>
            <person name="Culley D."/>
            <person name="Magnuson J.K."/>
            <person name="James T.Y."/>
            <person name="O'Malley M.A."/>
            <person name="Stajich J.E."/>
            <person name="Spatafora J.W."/>
            <person name="Visel A."/>
            <person name="Grigoriev I.V."/>
        </authorList>
    </citation>
    <scope>NUCLEOTIDE SEQUENCE [LARGE SCALE GENOMIC DNA]</scope>
    <source>
        <strain evidence="2 3">NRRL 1336</strain>
    </source>
</reference>
<name>A0A1X2IAU1_9FUNG</name>
<dbReference type="Pfam" id="PF13649">
    <property type="entry name" value="Methyltransf_25"/>
    <property type="match status" value="1"/>
</dbReference>
<dbReference type="PANTHER" id="PTHR43591:SF24">
    <property type="entry name" value="2-METHOXY-6-POLYPRENYL-1,4-BENZOQUINOL METHYLASE, MITOCHONDRIAL"/>
    <property type="match status" value="1"/>
</dbReference>
<dbReference type="Proteomes" id="UP000193560">
    <property type="component" value="Unassembled WGS sequence"/>
</dbReference>
<evidence type="ECO:0000259" key="1">
    <source>
        <dbReference type="Pfam" id="PF13649"/>
    </source>
</evidence>
<dbReference type="SUPFAM" id="SSF53335">
    <property type="entry name" value="S-adenosyl-L-methionine-dependent methyltransferases"/>
    <property type="match status" value="1"/>
</dbReference>
<dbReference type="InterPro" id="IPR029063">
    <property type="entry name" value="SAM-dependent_MTases_sf"/>
</dbReference>
<dbReference type="InterPro" id="IPR041698">
    <property type="entry name" value="Methyltransf_25"/>
</dbReference>
<dbReference type="Gene3D" id="3.40.50.150">
    <property type="entry name" value="Vaccinia Virus protein VP39"/>
    <property type="match status" value="1"/>
</dbReference>
<feature type="domain" description="Methyltransferase" evidence="1">
    <location>
        <begin position="59"/>
        <end position="151"/>
    </location>
</feature>
<dbReference type="GO" id="GO:0008168">
    <property type="term" value="F:methyltransferase activity"/>
    <property type="evidence" value="ECO:0007669"/>
    <property type="project" value="UniProtKB-KW"/>
</dbReference>
<keyword evidence="2" id="KW-0808">Transferase</keyword>
<dbReference type="EMBL" id="MCGE01000019">
    <property type="protein sequence ID" value="ORZ12241.1"/>
    <property type="molecule type" value="Genomic_DNA"/>
</dbReference>